<organism evidence="1">
    <name type="scientific">Rhizophora mucronata</name>
    <name type="common">Asiatic mangrove</name>
    <dbReference type="NCBI Taxonomy" id="61149"/>
    <lineage>
        <taxon>Eukaryota</taxon>
        <taxon>Viridiplantae</taxon>
        <taxon>Streptophyta</taxon>
        <taxon>Embryophyta</taxon>
        <taxon>Tracheophyta</taxon>
        <taxon>Spermatophyta</taxon>
        <taxon>Magnoliopsida</taxon>
        <taxon>eudicotyledons</taxon>
        <taxon>Gunneridae</taxon>
        <taxon>Pentapetalae</taxon>
        <taxon>rosids</taxon>
        <taxon>fabids</taxon>
        <taxon>Malpighiales</taxon>
        <taxon>Rhizophoraceae</taxon>
        <taxon>Rhizophora</taxon>
    </lineage>
</organism>
<protein>
    <submittedName>
        <fullName evidence="1">Uncharacterized protein</fullName>
    </submittedName>
</protein>
<proteinExistence type="predicted"/>
<reference evidence="1" key="1">
    <citation type="submission" date="2018-02" db="EMBL/GenBank/DDBJ databases">
        <title>Rhizophora mucronata_Transcriptome.</title>
        <authorList>
            <person name="Meera S.P."/>
            <person name="Sreeshan A."/>
            <person name="Augustine A."/>
        </authorList>
    </citation>
    <scope>NUCLEOTIDE SEQUENCE</scope>
    <source>
        <tissue evidence="1">Leaf</tissue>
    </source>
</reference>
<evidence type="ECO:0000313" key="1">
    <source>
        <dbReference type="EMBL" id="MBW89325.1"/>
    </source>
</evidence>
<sequence length="133" mass="14494">MNCTLLDLRSLQKSLKSMRWEFSGSHSVPLSFPRHANRDLLQLEAMTNCLSSCTSAFLSRSSNLSILSLSASLNFSNNRVDSESTSSSRGASTDFELEEAATADTAVNLNLRFGDEWLSIPMGGLDLEVALEA</sequence>
<name>A0A2P2J771_RHIMU</name>
<dbReference type="AlphaFoldDB" id="A0A2P2J771"/>
<accession>A0A2P2J771</accession>
<dbReference type="EMBL" id="GGEC01008842">
    <property type="protein sequence ID" value="MBW89325.1"/>
    <property type="molecule type" value="Transcribed_RNA"/>
</dbReference>